<dbReference type="EMBL" id="WJXA01000461">
    <property type="protein sequence ID" value="KAF7112604.1"/>
    <property type="molecule type" value="Genomic_DNA"/>
</dbReference>
<feature type="signal peptide" evidence="2">
    <location>
        <begin position="1"/>
        <end position="26"/>
    </location>
</feature>
<feature type="compositionally biased region" description="Gly residues" evidence="1">
    <location>
        <begin position="138"/>
        <end position="150"/>
    </location>
</feature>
<dbReference type="Pfam" id="PF14547">
    <property type="entry name" value="Hydrophob_seed"/>
    <property type="match status" value="1"/>
</dbReference>
<feature type="domain" description="Hydrophobic seed protein" evidence="3">
    <location>
        <begin position="163"/>
        <end position="229"/>
    </location>
</feature>
<evidence type="ECO:0000313" key="4">
    <source>
        <dbReference type="EMBL" id="KAF7112604.1"/>
    </source>
</evidence>
<feature type="region of interest" description="Disordered" evidence="1">
    <location>
        <begin position="36"/>
        <end position="160"/>
    </location>
</feature>
<accession>A0A834FVX0</accession>
<name>A0A834FVX0_RHOSS</name>
<organism evidence="4 5">
    <name type="scientific">Rhododendron simsii</name>
    <name type="common">Sims's rhododendron</name>
    <dbReference type="NCBI Taxonomy" id="118357"/>
    <lineage>
        <taxon>Eukaryota</taxon>
        <taxon>Viridiplantae</taxon>
        <taxon>Streptophyta</taxon>
        <taxon>Embryophyta</taxon>
        <taxon>Tracheophyta</taxon>
        <taxon>Spermatophyta</taxon>
        <taxon>Magnoliopsida</taxon>
        <taxon>eudicotyledons</taxon>
        <taxon>Gunneridae</taxon>
        <taxon>Pentapetalae</taxon>
        <taxon>asterids</taxon>
        <taxon>Ericales</taxon>
        <taxon>Ericaceae</taxon>
        <taxon>Ericoideae</taxon>
        <taxon>Rhodoreae</taxon>
        <taxon>Rhododendron</taxon>
    </lineage>
</organism>
<evidence type="ECO:0000313" key="5">
    <source>
        <dbReference type="Proteomes" id="UP000626092"/>
    </source>
</evidence>
<dbReference type="CDD" id="cd01958">
    <property type="entry name" value="HPS_like"/>
    <property type="match status" value="1"/>
</dbReference>
<evidence type="ECO:0000256" key="2">
    <source>
        <dbReference type="SAM" id="SignalP"/>
    </source>
</evidence>
<keyword evidence="2" id="KW-0732">Signal</keyword>
<dbReference type="InterPro" id="IPR036312">
    <property type="entry name" value="Bifun_inhib/LTP/seed_sf"/>
</dbReference>
<keyword evidence="5" id="KW-1185">Reference proteome</keyword>
<feature type="chain" id="PRO_5032670577" description="Hydrophobic seed protein domain-containing protein" evidence="2">
    <location>
        <begin position="27"/>
        <end position="327"/>
    </location>
</feature>
<reference evidence="4" key="1">
    <citation type="submission" date="2019-11" db="EMBL/GenBank/DDBJ databases">
        <authorList>
            <person name="Liu Y."/>
            <person name="Hou J."/>
            <person name="Li T.-Q."/>
            <person name="Guan C.-H."/>
            <person name="Wu X."/>
            <person name="Wu H.-Z."/>
            <person name="Ling F."/>
            <person name="Zhang R."/>
            <person name="Shi X.-G."/>
            <person name="Ren J.-P."/>
            <person name="Chen E.-F."/>
            <person name="Sun J.-M."/>
        </authorList>
    </citation>
    <scope>NUCLEOTIDE SEQUENCE</scope>
    <source>
        <strain evidence="4">Adult_tree_wgs_1</strain>
        <tissue evidence="4">Leaves</tissue>
    </source>
</reference>
<sequence length="327" mass="34132">MGSKVMIPMFFTCMLFILISLPPIFACGGCCPTPTQPPHHCPSPPSTPRPHPPSAPRPQPPSAPRPHPPPHGGRPKVSPPLYKPPPGTSLPPPVTTPPIYNPPGVLPPIINPPGVSPPGTTPPYPPYRGPPGPPSGGPPGGGGGGRGGPGVSPPPPPATQPKCPINALKLGLCVDVLGGLVHIGIGDPIENVCCPVLKGLLELEAAICLCTTIRLKLLNLNIFLPLALQCAKLNLVLVGFRSGLIKWEFGLGTLEARRGISSTNIKKQSEGERDVEVDAQNVCLDGSAKANSCLKISKALDETAARSCWRSTHNNIDQPTKQINTDT</sequence>
<feature type="compositionally biased region" description="Pro residues" evidence="1">
    <location>
        <begin position="36"/>
        <end position="137"/>
    </location>
</feature>
<dbReference type="OrthoDB" id="1986227at2759"/>
<dbReference type="InterPro" id="IPR027923">
    <property type="entry name" value="Hydrophob_seed_dom"/>
</dbReference>
<evidence type="ECO:0000256" key="1">
    <source>
        <dbReference type="SAM" id="MobiDB-lite"/>
    </source>
</evidence>
<proteinExistence type="predicted"/>
<comment type="caution">
    <text evidence="4">The sequence shown here is derived from an EMBL/GenBank/DDBJ whole genome shotgun (WGS) entry which is preliminary data.</text>
</comment>
<dbReference type="PANTHER" id="PTHR31731">
    <property type="match status" value="1"/>
</dbReference>
<gene>
    <name evidence="4" type="ORF">RHSIM_RhsimUnG0212400</name>
</gene>
<evidence type="ECO:0000259" key="3">
    <source>
        <dbReference type="Pfam" id="PF14547"/>
    </source>
</evidence>
<dbReference type="Proteomes" id="UP000626092">
    <property type="component" value="Unassembled WGS sequence"/>
</dbReference>
<dbReference type="PRINTS" id="PR01217">
    <property type="entry name" value="PRICHEXTENSN"/>
</dbReference>
<dbReference type="AlphaFoldDB" id="A0A834FVX0"/>
<protein>
    <recommendedName>
        <fullName evidence="3">Hydrophobic seed protein domain-containing protein</fullName>
    </recommendedName>
</protein>
<dbReference type="SUPFAM" id="SSF47699">
    <property type="entry name" value="Bifunctional inhibitor/lipid-transfer protein/seed storage 2S albumin"/>
    <property type="match status" value="1"/>
</dbReference>
<dbReference type="Gene3D" id="1.10.110.10">
    <property type="entry name" value="Plant lipid-transfer and hydrophobic proteins"/>
    <property type="match status" value="1"/>
</dbReference>
<dbReference type="InterPro" id="IPR051636">
    <property type="entry name" value="Plant_LTP/defense-related"/>
</dbReference>